<organism evidence="1">
    <name type="scientific">Spongospora subterranea</name>
    <dbReference type="NCBI Taxonomy" id="70186"/>
    <lineage>
        <taxon>Eukaryota</taxon>
        <taxon>Sar</taxon>
        <taxon>Rhizaria</taxon>
        <taxon>Endomyxa</taxon>
        <taxon>Phytomyxea</taxon>
        <taxon>Plasmodiophorida</taxon>
        <taxon>Plasmodiophoridae</taxon>
        <taxon>Spongospora</taxon>
    </lineage>
</organism>
<dbReference type="EMBL" id="HACM01003314">
    <property type="protein sequence ID" value="CRZ03756.1"/>
    <property type="molecule type" value="Transcribed_RNA"/>
</dbReference>
<evidence type="ECO:0000313" key="1">
    <source>
        <dbReference type="EMBL" id="CRZ03756.1"/>
    </source>
</evidence>
<sequence>MVVKAVEKRINVSSGWTRVDIPTWEIVDEDHFIDSAGGPRYKHFFQTVVERVSRNLANRRVEPSRAEMVMMLIEPAVHRLVSFCNSAMPDSVQHTNSAEYIRLIATMLVLSTFKGSPEQKYEIIDGLKLSVLDYDRMKELLSSTRAYSALGRVGSWTCGWDAQGDHTPKFMELERV</sequence>
<protein>
    <submittedName>
        <fullName evidence="1">Uncharacterized protein</fullName>
    </submittedName>
</protein>
<accession>A0A0H5QQK9</accession>
<dbReference type="AlphaFoldDB" id="A0A0H5QQK9"/>
<feature type="non-terminal residue" evidence="1">
    <location>
        <position position="176"/>
    </location>
</feature>
<proteinExistence type="predicted"/>
<name>A0A0H5QQK9_9EUKA</name>
<reference evidence="1" key="1">
    <citation type="submission" date="2015-04" db="EMBL/GenBank/DDBJ databases">
        <title>The genome sequence of the plant pathogenic Rhizarian Plasmodiophora brassicae reveals insights in its biotrophic life cycle and the origin of chitin synthesis.</title>
        <authorList>
            <person name="Schwelm A."/>
            <person name="Fogelqvist J."/>
            <person name="Knaust A."/>
            <person name="Julke S."/>
            <person name="Lilja T."/>
            <person name="Dhandapani V."/>
            <person name="Bonilla-Rosso G."/>
            <person name="Karlsson M."/>
            <person name="Shevchenko A."/>
            <person name="Choi S.R."/>
            <person name="Kim H.G."/>
            <person name="Park J.Y."/>
            <person name="Lim Y.P."/>
            <person name="Ludwig-Muller J."/>
            <person name="Dixelius C."/>
        </authorList>
    </citation>
    <scope>NUCLEOTIDE SEQUENCE</scope>
    <source>
        <tissue evidence="1">Potato root galls</tissue>
    </source>
</reference>